<dbReference type="Gene3D" id="3.40.50.1460">
    <property type="match status" value="1"/>
</dbReference>
<dbReference type="InterPro" id="IPR011600">
    <property type="entry name" value="Pept_C14_caspase"/>
</dbReference>
<feature type="domain" description="Caspase family p20" evidence="3">
    <location>
        <begin position="31"/>
        <end position="165"/>
    </location>
</feature>
<dbReference type="EMBL" id="JAAGBB010000049">
    <property type="protein sequence ID" value="MBR0668137.1"/>
    <property type="molecule type" value="Genomic_DNA"/>
</dbReference>
<feature type="region of interest" description="Disordered" evidence="1">
    <location>
        <begin position="342"/>
        <end position="395"/>
    </location>
</feature>
<dbReference type="PANTHER" id="PTHR22576">
    <property type="entry name" value="MUCOSA ASSOCIATED LYMPHOID TISSUE LYMPHOMA TRANSLOCATION PROTEIN 1/PARACASPASE"/>
    <property type="match status" value="1"/>
</dbReference>
<dbReference type="PROSITE" id="PS50208">
    <property type="entry name" value="CASPASE_P20"/>
    <property type="match status" value="1"/>
</dbReference>
<organism evidence="4 5">
    <name type="scientific">Plastoroseomonas hellenica</name>
    <dbReference type="NCBI Taxonomy" id="2687306"/>
    <lineage>
        <taxon>Bacteria</taxon>
        <taxon>Pseudomonadati</taxon>
        <taxon>Pseudomonadota</taxon>
        <taxon>Alphaproteobacteria</taxon>
        <taxon>Acetobacterales</taxon>
        <taxon>Acetobacteraceae</taxon>
        <taxon>Plastoroseomonas</taxon>
    </lineage>
</organism>
<evidence type="ECO:0000259" key="3">
    <source>
        <dbReference type="PROSITE" id="PS50208"/>
    </source>
</evidence>
<gene>
    <name evidence="4" type="ORF">GXW71_27535</name>
</gene>
<dbReference type="PANTHER" id="PTHR22576:SF37">
    <property type="entry name" value="MUCOSA-ASSOCIATED LYMPHOID TISSUE LYMPHOMA TRANSLOCATION PROTEIN 1"/>
    <property type="match status" value="1"/>
</dbReference>
<comment type="caution">
    <text evidence="4">The sequence shown here is derived from an EMBL/GenBank/DDBJ whole genome shotgun (WGS) entry which is preliminary data.</text>
</comment>
<name>A0ABS5F6F9_9PROT</name>
<evidence type="ECO:0000313" key="4">
    <source>
        <dbReference type="EMBL" id="MBR0668137.1"/>
    </source>
</evidence>
<evidence type="ECO:0000256" key="1">
    <source>
        <dbReference type="SAM" id="MobiDB-lite"/>
    </source>
</evidence>
<keyword evidence="5" id="KW-1185">Reference proteome</keyword>
<feature type="chain" id="PRO_5045875406" evidence="2">
    <location>
        <begin position="23"/>
        <end position="395"/>
    </location>
</feature>
<feature type="signal peptide" evidence="2">
    <location>
        <begin position="1"/>
        <end position="22"/>
    </location>
</feature>
<evidence type="ECO:0000313" key="5">
    <source>
        <dbReference type="Proteomes" id="UP001196870"/>
    </source>
</evidence>
<reference evidence="5" key="1">
    <citation type="journal article" date="2021" name="Syst. Appl. Microbiol.">
        <title>Roseomonas hellenica sp. nov., isolated from roots of wild-growing Alkanna tinctoria.</title>
        <authorList>
            <person name="Rat A."/>
            <person name="Naranjo H.D."/>
            <person name="Lebbe L."/>
            <person name="Cnockaert M."/>
            <person name="Krigas N."/>
            <person name="Grigoriadou K."/>
            <person name="Maloupa E."/>
            <person name="Willems A."/>
        </authorList>
    </citation>
    <scope>NUCLEOTIDE SEQUENCE [LARGE SCALE GENOMIC DNA]</scope>
    <source>
        <strain evidence="5">LMG 31523</strain>
    </source>
</reference>
<dbReference type="InterPro" id="IPR052039">
    <property type="entry name" value="Caspase-related_regulators"/>
</dbReference>
<evidence type="ECO:0000256" key="2">
    <source>
        <dbReference type="SAM" id="SignalP"/>
    </source>
</evidence>
<keyword evidence="2" id="KW-0732">Signal</keyword>
<dbReference type="Pfam" id="PF00656">
    <property type="entry name" value="Peptidase_C14"/>
    <property type="match status" value="1"/>
</dbReference>
<feature type="non-terminal residue" evidence="4">
    <location>
        <position position="395"/>
    </location>
</feature>
<protein>
    <submittedName>
        <fullName evidence="4">Caspase family protein</fullName>
    </submittedName>
</protein>
<dbReference type="InterPro" id="IPR029030">
    <property type="entry name" value="Caspase-like_dom_sf"/>
</dbReference>
<dbReference type="SUPFAM" id="SSF52129">
    <property type="entry name" value="Caspase-like"/>
    <property type="match status" value="1"/>
</dbReference>
<dbReference type="InterPro" id="IPR001309">
    <property type="entry name" value="Pept_C14_p20"/>
</dbReference>
<sequence>MRWPPLLASLLMLLALHLPLAAQDMRGIAIERRVALVIGNQDYRGIRKLENAVADARGMAAQLRERGFQVFDGYDLDRRGMNRLIAEFEASLAARTIAVAYYAGHGVQVGAGNVLIPVDATAQTERELTEDGIRLAELMERMAAANAASAGGFNLLIVDACRDNPFRTQGRSLGLSRGLTATGTSGVMVLYAAGTNQQALDRLGRDDRDPNGLFTRVLLRTIRVPGLSVREVIGRVRTEVATAARGVGHDQTPAIYDEAIGDFVFTPAPPVAIAAPAVPATAAPGPPPIPAFDRDALAWQSIAGSRSAADFQAYLEAFPNGVFAPLARSRIAALSAPVTPPVPAPPTPMREAALTPQAPAPLPGLPTTKPLALPPVPSRAAAPPIPGRDGKPPPL</sequence>
<dbReference type="Proteomes" id="UP001196870">
    <property type="component" value="Unassembled WGS sequence"/>
</dbReference>
<dbReference type="RefSeq" id="WP_211855914.1">
    <property type="nucleotide sequence ID" value="NZ_JAAGBB010000049.1"/>
</dbReference>
<accession>A0ABS5F6F9</accession>
<proteinExistence type="predicted"/>